<evidence type="ECO:0000313" key="3">
    <source>
        <dbReference type="Proteomes" id="UP000325081"/>
    </source>
</evidence>
<feature type="compositionally biased region" description="Polar residues" evidence="1">
    <location>
        <begin position="75"/>
        <end position="85"/>
    </location>
</feature>
<dbReference type="Proteomes" id="UP000325081">
    <property type="component" value="Unassembled WGS sequence"/>
</dbReference>
<protein>
    <submittedName>
        <fullName evidence="2">Uncharacterized protein</fullName>
    </submittedName>
</protein>
<sequence>MGTHGRRRHSRRQPPPALLPPQTSTGSTSAAVHAILVPAGQSTAALSPATPTKGPHYRLLTSPLSAAPAPPISKTPVTEPSPTSTIHDHRVFLHQPDIRHP</sequence>
<evidence type="ECO:0000256" key="1">
    <source>
        <dbReference type="SAM" id="MobiDB-lite"/>
    </source>
</evidence>
<feature type="region of interest" description="Disordered" evidence="1">
    <location>
        <begin position="1"/>
        <end position="31"/>
    </location>
</feature>
<feature type="compositionally biased region" description="Basic and acidic residues" evidence="1">
    <location>
        <begin position="86"/>
        <end position="101"/>
    </location>
</feature>
<dbReference type="EMBL" id="BKCP01009959">
    <property type="protein sequence ID" value="GER51856.1"/>
    <property type="molecule type" value="Genomic_DNA"/>
</dbReference>
<comment type="caution">
    <text evidence="2">The sequence shown here is derived from an EMBL/GenBank/DDBJ whole genome shotgun (WGS) entry which is preliminary data.</text>
</comment>
<feature type="compositionally biased region" description="Basic residues" evidence="1">
    <location>
        <begin position="1"/>
        <end position="12"/>
    </location>
</feature>
<organism evidence="2 3">
    <name type="scientific">Striga asiatica</name>
    <name type="common">Asiatic witchweed</name>
    <name type="synonym">Buchnera asiatica</name>
    <dbReference type="NCBI Taxonomy" id="4170"/>
    <lineage>
        <taxon>Eukaryota</taxon>
        <taxon>Viridiplantae</taxon>
        <taxon>Streptophyta</taxon>
        <taxon>Embryophyta</taxon>
        <taxon>Tracheophyta</taxon>
        <taxon>Spermatophyta</taxon>
        <taxon>Magnoliopsida</taxon>
        <taxon>eudicotyledons</taxon>
        <taxon>Gunneridae</taxon>
        <taxon>Pentapetalae</taxon>
        <taxon>asterids</taxon>
        <taxon>lamiids</taxon>
        <taxon>Lamiales</taxon>
        <taxon>Orobanchaceae</taxon>
        <taxon>Buchnereae</taxon>
        <taxon>Striga</taxon>
    </lineage>
</organism>
<reference evidence="3" key="1">
    <citation type="journal article" date="2019" name="Curr. Biol.">
        <title>Genome Sequence of Striga asiatica Provides Insight into the Evolution of Plant Parasitism.</title>
        <authorList>
            <person name="Yoshida S."/>
            <person name="Kim S."/>
            <person name="Wafula E.K."/>
            <person name="Tanskanen J."/>
            <person name="Kim Y.M."/>
            <person name="Honaas L."/>
            <person name="Yang Z."/>
            <person name="Spallek T."/>
            <person name="Conn C.E."/>
            <person name="Ichihashi Y."/>
            <person name="Cheong K."/>
            <person name="Cui S."/>
            <person name="Der J.P."/>
            <person name="Gundlach H."/>
            <person name="Jiao Y."/>
            <person name="Hori C."/>
            <person name="Ishida J.K."/>
            <person name="Kasahara H."/>
            <person name="Kiba T."/>
            <person name="Kim M.S."/>
            <person name="Koo N."/>
            <person name="Laohavisit A."/>
            <person name="Lee Y.H."/>
            <person name="Lumba S."/>
            <person name="McCourt P."/>
            <person name="Mortimer J.C."/>
            <person name="Mutuku J.M."/>
            <person name="Nomura T."/>
            <person name="Sasaki-Sekimoto Y."/>
            <person name="Seto Y."/>
            <person name="Wang Y."/>
            <person name="Wakatake T."/>
            <person name="Sakakibara H."/>
            <person name="Demura T."/>
            <person name="Yamaguchi S."/>
            <person name="Yoneyama K."/>
            <person name="Manabe R.I."/>
            <person name="Nelson D.C."/>
            <person name="Schulman A.H."/>
            <person name="Timko M.P."/>
            <person name="dePamphilis C.W."/>
            <person name="Choi D."/>
            <person name="Shirasu K."/>
        </authorList>
    </citation>
    <scope>NUCLEOTIDE SEQUENCE [LARGE SCALE GENOMIC DNA]</scope>
    <source>
        <strain evidence="3">cv. UVA1</strain>
    </source>
</reference>
<evidence type="ECO:0000313" key="2">
    <source>
        <dbReference type="EMBL" id="GER51856.1"/>
    </source>
</evidence>
<accession>A0A5A7R386</accession>
<dbReference type="AlphaFoldDB" id="A0A5A7R386"/>
<gene>
    <name evidence="2" type="ORF">STAS_29274</name>
</gene>
<name>A0A5A7R386_STRAF</name>
<proteinExistence type="predicted"/>
<feature type="region of interest" description="Disordered" evidence="1">
    <location>
        <begin position="44"/>
        <end position="101"/>
    </location>
</feature>
<keyword evidence="3" id="KW-1185">Reference proteome</keyword>